<sequence length="301" mass="34617">MRNRRRHHRHNESSSEDEFIDQNSSSDDGTGCLQGNCSSQRAFKRFIRIFLGTQINGFLLTQGDDISFLTMLYREQMQRDVEVQIAAMGQMNEQQNQGWFGMLRRDRTSVRADVNNVNRPSNTTNNQPQTPVFANVDANARTNNQREDINGLNNNQLGWVILEQTGSGVWDGIDESIAEQGARGVIFNVIRQLANREHRDKVVQQQNRQNITNRRQNDEMVEEGNIRNRIFERVGLDRNRTMFQNEQNENTEEDEELKKMFKLINVDPNFLPRIVIVNDPDTTLSTGTSTALIGLFSKGIN</sequence>
<dbReference type="AlphaFoldDB" id="A0A5J4WPI6"/>
<protein>
    <submittedName>
        <fullName evidence="2">Uncharacterized protein</fullName>
    </submittedName>
</protein>
<feature type="compositionally biased region" description="Polar residues" evidence="1">
    <location>
        <begin position="21"/>
        <end position="32"/>
    </location>
</feature>
<evidence type="ECO:0000313" key="2">
    <source>
        <dbReference type="EMBL" id="KAA6396748.1"/>
    </source>
</evidence>
<reference evidence="2 3" key="1">
    <citation type="submission" date="2019-03" db="EMBL/GenBank/DDBJ databases">
        <title>Single cell metagenomics reveals metabolic interactions within the superorganism composed of flagellate Streblomastix strix and complex community of Bacteroidetes bacteria on its surface.</title>
        <authorList>
            <person name="Treitli S.C."/>
            <person name="Kolisko M."/>
            <person name="Husnik F."/>
            <person name="Keeling P."/>
            <person name="Hampl V."/>
        </authorList>
    </citation>
    <scope>NUCLEOTIDE SEQUENCE [LARGE SCALE GENOMIC DNA]</scope>
    <source>
        <strain evidence="2">ST1C</strain>
    </source>
</reference>
<evidence type="ECO:0000256" key="1">
    <source>
        <dbReference type="SAM" id="MobiDB-lite"/>
    </source>
</evidence>
<feature type="compositionally biased region" description="Basic residues" evidence="1">
    <location>
        <begin position="1"/>
        <end position="10"/>
    </location>
</feature>
<dbReference type="Proteomes" id="UP000324800">
    <property type="component" value="Unassembled WGS sequence"/>
</dbReference>
<feature type="region of interest" description="Disordered" evidence="1">
    <location>
        <begin position="1"/>
        <end position="32"/>
    </location>
</feature>
<gene>
    <name evidence="2" type="ORF">EZS28_007726</name>
</gene>
<comment type="caution">
    <text evidence="2">The sequence shown here is derived from an EMBL/GenBank/DDBJ whole genome shotgun (WGS) entry which is preliminary data.</text>
</comment>
<organism evidence="2 3">
    <name type="scientific">Streblomastix strix</name>
    <dbReference type="NCBI Taxonomy" id="222440"/>
    <lineage>
        <taxon>Eukaryota</taxon>
        <taxon>Metamonada</taxon>
        <taxon>Preaxostyla</taxon>
        <taxon>Oxymonadida</taxon>
        <taxon>Streblomastigidae</taxon>
        <taxon>Streblomastix</taxon>
    </lineage>
</organism>
<name>A0A5J4WPI6_9EUKA</name>
<proteinExistence type="predicted"/>
<dbReference type="EMBL" id="SNRW01001350">
    <property type="protein sequence ID" value="KAA6396748.1"/>
    <property type="molecule type" value="Genomic_DNA"/>
</dbReference>
<accession>A0A5J4WPI6</accession>
<evidence type="ECO:0000313" key="3">
    <source>
        <dbReference type="Proteomes" id="UP000324800"/>
    </source>
</evidence>